<feature type="active site" description="Nucleophile" evidence="2">
    <location>
        <position position="211"/>
    </location>
</feature>
<accession>A0A915BRC4</accession>
<reference evidence="6" key="1">
    <citation type="submission" date="2022-11" db="UniProtKB">
        <authorList>
            <consortium name="WormBaseParasite"/>
        </authorList>
    </citation>
    <scope>IDENTIFICATION</scope>
</reference>
<dbReference type="PANTHER" id="PTHR10188">
    <property type="entry name" value="L-ASPARAGINASE"/>
    <property type="match status" value="1"/>
</dbReference>
<feature type="binding site" evidence="3">
    <location>
        <begin position="239"/>
        <end position="242"/>
    </location>
    <ligand>
        <name>substrate</name>
    </ligand>
</feature>
<dbReference type="WBParaSite" id="PgR054_g009_t04">
    <property type="protein sequence ID" value="PgR054_g009_t04"/>
    <property type="gene ID" value="PgR054_g009"/>
</dbReference>
<protein>
    <submittedName>
        <fullName evidence="6">Isoaspartyl peptidase/L-asparaginase</fullName>
    </submittedName>
</protein>
<evidence type="ECO:0000256" key="3">
    <source>
        <dbReference type="PIRSR" id="PIRSR600246-2"/>
    </source>
</evidence>
<dbReference type="GO" id="GO:0016811">
    <property type="term" value="F:hydrolase activity, acting on carbon-nitrogen (but not peptide) bonds, in linear amides"/>
    <property type="evidence" value="ECO:0007669"/>
    <property type="project" value="UniProtKB-ARBA"/>
</dbReference>
<evidence type="ECO:0000256" key="2">
    <source>
        <dbReference type="PIRSR" id="PIRSR600246-1"/>
    </source>
</evidence>
<feature type="site" description="Cleavage; by autolysis" evidence="4">
    <location>
        <begin position="210"/>
        <end position="211"/>
    </location>
</feature>
<name>A0A915BRC4_PARUN</name>
<comment type="similarity">
    <text evidence="1">Belongs to the Ntn-hydrolase family.</text>
</comment>
<evidence type="ECO:0000256" key="1">
    <source>
        <dbReference type="ARBA" id="ARBA00010872"/>
    </source>
</evidence>
<evidence type="ECO:0000256" key="4">
    <source>
        <dbReference type="PIRSR" id="PIRSR600246-3"/>
    </source>
</evidence>
<dbReference type="PANTHER" id="PTHR10188:SF6">
    <property type="entry name" value="N(4)-(BETA-N-ACETYLGLUCOSAMINYL)-L-ASPARAGINASE"/>
    <property type="match status" value="1"/>
</dbReference>
<sequence>SMFSCFIHRTARDRWFAIRSYEKSLASGKKTSETMTTSKGVVVVHGGCGIIGAMTTEQEQECRTALISSANAAMLELSTGRSALGAVVSAIKVLEDSPRFNAGKGSVFTREGTNEMDAGLMDGFSGAVGGVSTITMIRNPICAAECVLKKSVHSLICGVGAEKFAESNGCVTATRDYFFTKHRYDQLESILKRGDIAQLDHNVRPKSTTGTVGAVALDHDGHLASGSSTGGLTAKEAGRVSDSSIAGAGFYADREIAVSGTGCGDEFIRVSAAKQIADLVRYSGKSLSEACDEVVFVELRQTMAGFIGVDRKDIGEETHADRQTDIRTMQADTHKHAKMHSQTGADRYTRIHGYHTDATSYLREQNSSVLAMTARWHATNGRLNSN</sequence>
<dbReference type="CDD" id="cd04701">
    <property type="entry name" value="Asparaginase_2"/>
    <property type="match status" value="1"/>
</dbReference>
<evidence type="ECO:0000313" key="6">
    <source>
        <dbReference type="WBParaSite" id="PgR054_g009_t04"/>
    </source>
</evidence>
<dbReference type="SUPFAM" id="SSF56235">
    <property type="entry name" value="N-terminal nucleophile aminohydrolases (Ntn hydrolases)"/>
    <property type="match status" value="1"/>
</dbReference>
<dbReference type="AlphaFoldDB" id="A0A915BRC4"/>
<feature type="binding site" evidence="3">
    <location>
        <begin position="261"/>
        <end position="264"/>
    </location>
    <ligand>
        <name>substrate</name>
    </ligand>
</feature>
<organism evidence="5 6">
    <name type="scientific">Parascaris univalens</name>
    <name type="common">Nematode worm</name>
    <dbReference type="NCBI Taxonomy" id="6257"/>
    <lineage>
        <taxon>Eukaryota</taxon>
        <taxon>Metazoa</taxon>
        <taxon>Ecdysozoa</taxon>
        <taxon>Nematoda</taxon>
        <taxon>Chromadorea</taxon>
        <taxon>Rhabditida</taxon>
        <taxon>Spirurina</taxon>
        <taxon>Ascaridomorpha</taxon>
        <taxon>Ascaridoidea</taxon>
        <taxon>Ascarididae</taxon>
        <taxon>Parascaris</taxon>
    </lineage>
</organism>
<evidence type="ECO:0000313" key="5">
    <source>
        <dbReference type="Proteomes" id="UP000887569"/>
    </source>
</evidence>
<dbReference type="Gene3D" id="3.60.20.30">
    <property type="entry name" value="(Glycosyl)asparaginase"/>
    <property type="match status" value="1"/>
</dbReference>
<dbReference type="Pfam" id="PF01112">
    <property type="entry name" value="Asparaginase_2"/>
    <property type="match status" value="1"/>
</dbReference>
<dbReference type="InterPro" id="IPR029055">
    <property type="entry name" value="Ntn_hydrolases_N"/>
</dbReference>
<dbReference type="InterPro" id="IPR000246">
    <property type="entry name" value="Peptidase_T2"/>
</dbReference>
<proteinExistence type="inferred from homology"/>
<dbReference type="Proteomes" id="UP000887569">
    <property type="component" value="Unplaced"/>
</dbReference>
<keyword evidence="5" id="KW-1185">Reference proteome</keyword>